<dbReference type="PANTHER" id="PTHR12169:SF6">
    <property type="entry name" value="AFG1-LIKE ATPASE"/>
    <property type="match status" value="1"/>
</dbReference>
<dbReference type="Gene3D" id="3.40.50.300">
    <property type="entry name" value="P-loop containing nucleotide triphosphate hydrolases"/>
    <property type="match status" value="1"/>
</dbReference>
<protein>
    <recommendedName>
        <fullName evidence="3">Cell division protein ZapE</fullName>
    </recommendedName>
    <alternativeName>
        <fullName evidence="3">Z ring-associated protein ZapE</fullName>
    </alternativeName>
</protein>
<dbReference type="InterPro" id="IPR005654">
    <property type="entry name" value="ATPase_AFG1-like"/>
</dbReference>
<comment type="subcellular location">
    <subcellularLocation>
        <location evidence="3">Cytoplasm</location>
    </subcellularLocation>
</comment>
<evidence type="ECO:0000313" key="5">
    <source>
        <dbReference type="Proteomes" id="UP000256774"/>
    </source>
</evidence>
<dbReference type="InterPro" id="IPR027417">
    <property type="entry name" value="P-loop_NTPase"/>
</dbReference>
<dbReference type="OrthoDB" id="9774491at2"/>
<dbReference type="GO" id="GO:0051301">
    <property type="term" value="P:cell division"/>
    <property type="evidence" value="ECO:0007669"/>
    <property type="project" value="UniProtKB-UniRule"/>
</dbReference>
<evidence type="ECO:0000313" key="4">
    <source>
        <dbReference type="EMBL" id="REH38751.1"/>
    </source>
</evidence>
<dbReference type="PANTHER" id="PTHR12169">
    <property type="entry name" value="ATPASE N2B"/>
    <property type="match status" value="1"/>
</dbReference>
<dbReference type="Pfam" id="PF03969">
    <property type="entry name" value="AFG1_ATPase"/>
    <property type="match status" value="1"/>
</dbReference>
<keyword evidence="3" id="KW-0378">Hydrolase</keyword>
<dbReference type="EMBL" id="QUNR01000002">
    <property type="protein sequence ID" value="REH38751.1"/>
    <property type="molecule type" value="Genomic_DNA"/>
</dbReference>
<dbReference type="GO" id="GO:0016887">
    <property type="term" value="F:ATP hydrolysis activity"/>
    <property type="evidence" value="ECO:0007669"/>
    <property type="project" value="UniProtKB-UniRule"/>
</dbReference>
<dbReference type="GO" id="GO:0005737">
    <property type="term" value="C:cytoplasm"/>
    <property type="evidence" value="ECO:0007669"/>
    <property type="project" value="UniProtKB-SubCell"/>
</dbReference>
<dbReference type="GO" id="GO:0032153">
    <property type="term" value="C:cell division site"/>
    <property type="evidence" value="ECO:0007669"/>
    <property type="project" value="TreeGrafter"/>
</dbReference>
<evidence type="ECO:0000256" key="2">
    <source>
        <dbReference type="ARBA" id="ARBA00022840"/>
    </source>
</evidence>
<comment type="subunit">
    <text evidence="3">Interacts with FtsZ.</text>
</comment>
<sequence>MVDAALSGPLARYHQALGEQGFTADEAQLEAVQGLQQVFDELQARFQRAKRVRGPARLREIRRQKLPAQGLYLWGGVGRGKTWLMDMFYESVPFRRKLRVHFHRFMQRVHRQLKTLEGTKDPLTHVANTLHDEAVVICFDEFFVTDIADAMILGGLFERLFARGVTLVATSNIVPERLYENGLQRQRFLPAIALVQQHCRVLNVDAGIDYRLRVLSQAALYYSPLNDQSAATLAARFADLTAGQLVQESPLDINSRSVEVYGRSEDVLWLDFAALCEQPRSAHDYIELAREYHSVLLANVPMMNVDNDDAARRFINLIDEFYDRGVKLVVSAQQPILQLYAGGRLSFEFERTQSRLQEMQSTDYLSRPHKP</sequence>
<comment type="similarity">
    <text evidence="3">Belongs to the AFG1 ATPase family. ZapE subfamily.</text>
</comment>
<keyword evidence="3" id="KW-0963">Cytoplasm</keyword>
<accession>A0A3E0H5D5</accession>
<evidence type="ECO:0000256" key="1">
    <source>
        <dbReference type="ARBA" id="ARBA00022741"/>
    </source>
</evidence>
<dbReference type="SUPFAM" id="SSF52540">
    <property type="entry name" value="P-loop containing nucleoside triphosphate hydrolases"/>
    <property type="match status" value="1"/>
</dbReference>
<keyword evidence="3" id="KW-0131">Cell cycle</keyword>
<dbReference type="AlphaFoldDB" id="A0A3E0H5D5"/>
<evidence type="ECO:0000256" key="3">
    <source>
        <dbReference type="HAMAP-Rule" id="MF_01919"/>
    </source>
</evidence>
<dbReference type="Proteomes" id="UP000256774">
    <property type="component" value="Unassembled WGS sequence"/>
</dbReference>
<keyword evidence="5" id="KW-1185">Reference proteome</keyword>
<gene>
    <name evidence="3" type="primary">zapE</name>
    <name evidence="4" type="ORF">DFR26_0912</name>
</gene>
<feature type="binding site" evidence="3">
    <location>
        <begin position="75"/>
        <end position="82"/>
    </location>
    <ligand>
        <name>ATP</name>
        <dbReference type="ChEBI" id="CHEBI:30616"/>
    </ligand>
</feature>
<reference evidence="4 5" key="1">
    <citation type="submission" date="2018-08" db="EMBL/GenBank/DDBJ databases">
        <title>Genomic Encyclopedia of Type Strains, Phase IV (KMG-IV): sequencing the most valuable type-strain genomes for metagenomic binning, comparative biology and taxonomic classification.</title>
        <authorList>
            <person name="Goeker M."/>
        </authorList>
    </citation>
    <scope>NUCLEOTIDE SEQUENCE [LARGE SCALE GENOMIC DNA]</scope>
    <source>
        <strain evidence="4 5">DSM 26022</strain>
    </source>
</reference>
<comment type="function">
    <text evidence="3">Reduces the stability of FtsZ polymers in the presence of ATP.</text>
</comment>
<dbReference type="HAMAP" id="MF_01919">
    <property type="entry name" value="ZapE"/>
    <property type="match status" value="1"/>
</dbReference>
<dbReference type="InterPro" id="IPR030870">
    <property type="entry name" value="ZapE"/>
</dbReference>
<organism evidence="4 5">
    <name type="scientific">Paraperlucidibaca baekdonensis</name>
    <dbReference type="NCBI Taxonomy" id="748120"/>
    <lineage>
        <taxon>Bacteria</taxon>
        <taxon>Pseudomonadati</taxon>
        <taxon>Pseudomonadota</taxon>
        <taxon>Gammaproteobacteria</taxon>
        <taxon>Moraxellales</taxon>
        <taxon>Moraxellaceae</taxon>
        <taxon>Paraperlucidibaca</taxon>
    </lineage>
</organism>
<proteinExistence type="inferred from homology"/>
<keyword evidence="3 4" id="KW-0132">Cell division</keyword>
<dbReference type="RefSeq" id="WP_116207783.1">
    <property type="nucleotide sequence ID" value="NZ_QUNR01000002.1"/>
</dbReference>
<name>A0A3E0H5D5_9GAMM</name>
<dbReference type="NCBIfam" id="NF040713">
    <property type="entry name" value="ZapE"/>
    <property type="match status" value="1"/>
</dbReference>
<keyword evidence="1 3" id="KW-0547">Nucleotide-binding</keyword>
<dbReference type="GO" id="GO:0005524">
    <property type="term" value="F:ATP binding"/>
    <property type="evidence" value="ECO:0007669"/>
    <property type="project" value="UniProtKB-UniRule"/>
</dbReference>
<comment type="caution">
    <text evidence="4">The sequence shown here is derived from an EMBL/GenBank/DDBJ whole genome shotgun (WGS) entry which is preliminary data.</text>
</comment>
<keyword evidence="2 3" id="KW-0067">ATP-binding</keyword>